<keyword evidence="8 11" id="KW-0333">Golgi apparatus</keyword>
<evidence type="ECO:0000256" key="6">
    <source>
        <dbReference type="ARBA" id="ARBA00022892"/>
    </source>
</evidence>
<keyword evidence="6 11" id="KW-0931">ER-Golgi transport</keyword>
<dbReference type="EMBL" id="AWGJ01000007">
    <property type="protein sequence ID" value="ODN77630.1"/>
    <property type="molecule type" value="Genomic_DNA"/>
</dbReference>
<comment type="function">
    <text evidence="11">The coatomer is a cytosolic protein complex that binds to dilysine motifs and reversibly associates with Golgi non-clathrin-coated vesicles, which further mediate biosynthetic protein transport from the ER, via the Golgi up to the trans Golgi network. The coatomer complex is required for budding from Golgi membranes, and is essential for the retrograde Golgi-to-ER transport of dilysine-tagged proteins.</text>
</comment>
<dbReference type="AlphaFoldDB" id="A0A1E3HMQ9"/>
<dbReference type="Pfam" id="PF04733">
    <property type="entry name" value="Coatomer_E"/>
    <property type="match status" value="1"/>
</dbReference>
<reference evidence="12 13" key="1">
    <citation type="submission" date="2016-06" db="EMBL/GenBank/DDBJ databases">
        <title>Evolution of pathogenesis and genome organization in the Tremellales.</title>
        <authorList>
            <person name="Cuomo C."/>
            <person name="Litvintseva A."/>
            <person name="Heitman J."/>
            <person name="Chen Y."/>
            <person name="Sun S."/>
            <person name="Springer D."/>
            <person name="Dromer F."/>
            <person name="Young S."/>
            <person name="Zeng Q."/>
            <person name="Chapman S."/>
            <person name="Gujja S."/>
            <person name="Saif S."/>
            <person name="Birren B."/>
        </authorList>
    </citation>
    <scope>NUCLEOTIDE SEQUENCE [LARGE SCALE GENOMIC DNA]</scope>
    <source>
        <strain evidence="12 13">CBS 6039</strain>
    </source>
</reference>
<dbReference type="GO" id="GO:0005198">
    <property type="term" value="F:structural molecule activity"/>
    <property type="evidence" value="ECO:0007669"/>
    <property type="project" value="UniProtKB-UniRule"/>
</dbReference>
<proteinExistence type="inferred from homology"/>
<evidence type="ECO:0000256" key="2">
    <source>
        <dbReference type="ARBA" id="ARBA00004347"/>
    </source>
</evidence>
<evidence type="ECO:0000313" key="12">
    <source>
        <dbReference type="EMBL" id="ODN77630.1"/>
    </source>
</evidence>
<evidence type="ECO:0000256" key="3">
    <source>
        <dbReference type="ARBA" id="ARBA00008827"/>
    </source>
</evidence>
<dbReference type="PIRSF" id="PIRSF016478">
    <property type="entry name" value="Coatomer_esu"/>
    <property type="match status" value="1"/>
</dbReference>
<dbReference type="GO" id="GO:0000139">
    <property type="term" value="C:Golgi membrane"/>
    <property type="evidence" value="ECO:0007669"/>
    <property type="project" value="UniProtKB-SubCell"/>
</dbReference>
<evidence type="ECO:0000256" key="5">
    <source>
        <dbReference type="ARBA" id="ARBA00022490"/>
    </source>
</evidence>
<evidence type="ECO:0000256" key="9">
    <source>
        <dbReference type="ARBA" id="ARBA00023136"/>
    </source>
</evidence>
<keyword evidence="7 11" id="KW-0653">Protein transport</keyword>
<dbReference type="PANTHER" id="PTHR10805:SF0">
    <property type="entry name" value="COATOMER SUBUNIT EPSILON"/>
    <property type="match status" value="1"/>
</dbReference>
<comment type="similarity">
    <text evidence="3 11">Belongs to the COPE family.</text>
</comment>
<dbReference type="STRING" id="1295533.A0A1E3HMQ9"/>
<dbReference type="RefSeq" id="XP_018992866.1">
    <property type="nucleotide sequence ID" value="XM_019138923.1"/>
</dbReference>
<dbReference type="OrthoDB" id="310217at2759"/>
<dbReference type="GO" id="GO:0006891">
    <property type="term" value="P:intra-Golgi vesicle-mediated transport"/>
    <property type="evidence" value="ECO:0007669"/>
    <property type="project" value="TreeGrafter"/>
</dbReference>
<gene>
    <name evidence="12" type="ORF">L202_04788</name>
</gene>
<sequence>MEADPLYHTKQLFYQSSFQACIDSATEFLHTPPTDDLESPEDALGRAVYIARSHLALSPVEIDKSRAVLAPWLAGESPALQARAVDIFAQYLASPGEEKVEEIRDVVLECEGEAGEALVRAVAGGLFILAGEKEEAVATLADGAAKEDLECIAILVQLLLSLNRRDLALQTYTAAKRIGNDSMLIQAIEAWIGLKSGAQPLHQSFYFYEELYQLPNGRTPPVLAAHAGAHLLLGEKEEAEEDVKEGLKSGGAKGKADLVGVGASLGLKDFASKLQETEPAHPYAVDLAEKTLAFDEAAKKWAVAA</sequence>
<keyword evidence="10 11" id="KW-0968">Cytoplasmic vesicle</keyword>
<dbReference type="Gene3D" id="1.25.40.10">
    <property type="entry name" value="Tetratricopeptide repeat domain"/>
    <property type="match status" value="1"/>
</dbReference>
<evidence type="ECO:0000256" key="10">
    <source>
        <dbReference type="ARBA" id="ARBA00023329"/>
    </source>
</evidence>
<dbReference type="PANTHER" id="PTHR10805">
    <property type="entry name" value="COATOMER SUBUNIT EPSILON"/>
    <property type="match status" value="1"/>
</dbReference>
<keyword evidence="5 11" id="KW-0963">Cytoplasm</keyword>
<evidence type="ECO:0000256" key="8">
    <source>
        <dbReference type="ARBA" id="ARBA00023034"/>
    </source>
</evidence>
<dbReference type="GO" id="GO:0006890">
    <property type="term" value="P:retrograde vesicle-mediated transport, Golgi to endoplasmic reticulum"/>
    <property type="evidence" value="ECO:0007669"/>
    <property type="project" value="UniProtKB-UniRule"/>
</dbReference>
<dbReference type="GO" id="GO:0030126">
    <property type="term" value="C:COPI vesicle coat"/>
    <property type="evidence" value="ECO:0007669"/>
    <property type="project" value="TreeGrafter"/>
</dbReference>
<keyword evidence="4 11" id="KW-0813">Transport</keyword>
<dbReference type="GeneID" id="30156097"/>
<evidence type="ECO:0000256" key="4">
    <source>
        <dbReference type="ARBA" id="ARBA00022448"/>
    </source>
</evidence>
<comment type="caution">
    <text evidence="12">The sequence shown here is derived from an EMBL/GenBank/DDBJ whole genome shotgun (WGS) entry which is preliminary data.</text>
</comment>
<accession>A0A1E3HMQ9</accession>
<dbReference type="InterPro" id="IPR011990">
    <property type="entry name" value="TPR-like_helical_dom_sf"/>
</dbReference>
<protein>
    <recommendedName>
        <fullName evidence="11">Coatomer subunit epsilon</fullName>
    </recommendedName>
</protein>
<dbReference type="GO" id="GO:0015031">
    <property type="term" value="P:protein transport"/>
    <property type="evidence" value="ECO:0007669"/>
    <property type="project" value="UniProtKB-UniRule"/>
</dbReference>
<name>A0A1E3HMQ9_9TREE</name>
<comment type="subcellular location">
    <subcellularLocation>
        <location evidence="2">Cytoplasmic vesicle</location>
        <location evidence="2">COPI-coated vesicle membrane</location>
        <topology evidence="2">Peripheral membrane protein</topology>
        <orientation evidence="2">Cytoplasmic side</orientation>
    </subcellularLocation>
    <subcellularLocation>
        <location evidence="1">Golgi apparatus membrane</location>
        <topology evidence="1">Peripheral membrane protein</topology>
        <orientation evidence="1">Cytoplasmic side</orientation>
    </subcellularLocation>
</comment>
<evidence type="ECO:0000256" key="11">
    <source>
        <dbReference type="PIRNR" id="PIRNR016478"/>
    </source>
</evidence>
<evidence type="ECO:0000256" key="7">
    <source>
        <dbReference type="ARBA" id="ARBA00022927"/>
    </source>
</evidence>
<evidence type="ECO:0000256" key="1">
    <source>
        <dbReference type="ARBA" id="ARBA00004255"/>
    </source>
</evidence>
<dbReference type="GO" id="GO:0006888">
    <property type="term" value="P:endoplasmic reticulum to Golgi vesicle-mediated transport"/>
    <property type="evidence" value="ECO:0007669"/>
    <property type="project" value="TreeGrafter"/>
</dbReference>
<organism evidence="12 13">
    <name type="scientific">Cryptococcus amylolentus CBS 6039</name>
    <dbReference type="NCBI Taxonomy" id="1295533"/>
    <lineage>
        <taxon>Eukaryota</taxon>
        <taxon>Fungi</taxon>
        <taxon>Dikarya</taxon>
        <taxon>Basidiomycota</taxon>
        <taxon>Agaricomycotina</taxon>
        <taxon>Tremellomycetes</taxon>
        <taxon>Tremellales</taxon>
        <taxon>Cryptococcaceae</taxon>
        <taxon>Cryptococcus</taxon>
    </lineage>
</organism>
<keyword evidence="9 11" id="KW-0472">Membrane</keyword>
<evidence type="ECO:0000313" key="13">
    <source>
        <dbReference type="Proteomes" id="UP000094065"/>
    </source>
</evidence>
<dbReference type="InterPro" id="IPR006822">
    <property type="entry name" value="Coatomer_esu"/>
</dbReference>
<dbReference type="Proteomes" id="UP000094065">
    <property type="component" value="Unassembled WGS sequence"/>
</dbReference>
<keyword evidence="13" id="KW-1185">Reference proteome</keyword>